<sequence>MGHFTNPVDGNHELLPFNKGALGSREDHGTGRNLVPSEGQINSLTNNKLDEKIRCVAIRPENIPDQPFTKSNRASKSLRKQRSISNGASSTK</sequence>
<evidence type="ECO:0000256" key="1">
    <source>
        <dbReference type="SAM" id="MobiDB-lite"/>
    </source>
</evidence>
<proteinExistence type="predicted"/>
<dbReference type="EMBL" id="AVOT02092535">
    <property type="protein sequence ID" value="MBW0573651.1"/>
    <property type="molecule type" value="Genomic_DNA"/>
</dbReference>
<comment type="caution">
    <text evidence="2">The sequence shown here is derived from an EMBL/GenBank/DDBJ whole genome shotgun (WGS) entry which is preliminary data.</text>
</comment>
<gene>
    <name evidence="2" type="ORF">O181_113366</name>
</gene>
<evidence type="ECO:0000313" key="3">
    <source>
        <dbReference type="Proteomes" id="UP000765509"/>
    </source>
</evidence>
<evidence type="ECO:0000313" key="2">
    <source>
        <dbReference type="EMBL" id="MBW0573651.1"/>
    </source>
</evidence>
<feature type="region of interest" description="Disordered" evidence="1">
    <location>
        <begin position="1"/>
        <end position="39"/>
    </location>
</feature>
<protein>
    <submittedName>
        <fullName evidence="2">Uncharacterized protein</fullName>
    </submittedName>
</protein>
<dbReference type="AlphaFoldDB" id="A0A9Q3PUD4"/>
<reference evidence="2" key="1">
    <citation type="submission" date="2021-03" db="EMBL/GenBank/DDBJ databases">
        <title>Draft genome sequence of rust myrtle Austropuccinia psidii MF-1, a brazilian biotype.</title>
        <authorList>
            <person name="Quecine M.C."/>
            <person name="Pachon D.M.R."/>
            <person name="Bonatelli M.L."/>
            <person name="Correr F.H."/>
            <person name="Franceschini L.M."/>
            <person name="Leite T.F."/>
            <person name="Margarido G.R.A."/>
            <person name="Almeida C.A."/>
            <person name="Ferrarezi J.A."/>
            <person name="Labate C.A."/>
        </authorList>
    </citation>
    <scope>NUCLEOTIDE SEQUENCE</scope>
    <source>
        <strain evidence="2">MF-1</strain>
    </source>
</reference>
<feature type="compositionally biased region" description="Polar residues" evidence="1">
    <location>
        <begin position="83"/>
        <end position="92"/>
    </location>
</feature>
<name>A0A9Q3PUD4_9BASI</name>
<accession>A0A9Q3PUD4</accession>
<dbReference type="Proteomes" id="UP000765509">
    <property type="component" value="Unassembled WGS sequence"/>
</dbReference>
<feature type="region of interest" description="Disordered" evidence="1">
    <location>
        <begin position="61"/>
        <end position="92"/>
    </location>
</feature>
<organism evidence="2 3">
    <name type="scientific">Austropuccinia psidii MF-1</name>
    <dbReference type="NCBI Taxonomy" id="1389203"/>
    <lineage>
        <taxon>Eukaryota</taxon>
        <taxon>Fungi</taxon>
        <taxon>Dikarya</taxon>
        <taxon>Basidiomycota</taxon>
        <taxon>Pucciniomycotina</taxon>
        <taxon>Pucciniomycetes</taxon>
        <taxon>Pucciniales</taxon>
        <taxon>Sphaerophragmiaceae</taxon>
        <taxon>Austropuccinia</taxon>
    </lineage>
</organism>
<keyword evidence="3" id="KW-1185">Reference proteome</keyword>